<reference evidence="1" key="1">
    <citation type="submission" date="2019-12" db="EMBL/GenBank/DDBJ databases">
        <title>Genome sequencing and annotation of Brassica cretica.</title>
        <authorList>
            <person name="Studholme D.J."/>
            <person name="Sarris P.F."/>
        </authorList>
    </citation>
    <scope>NUCLEOTIDE SEQUENCE</scope>
    <source>
        <strain evidence="1">PFS-102/07</strain>
        <tissue evidence="1">Leaf</tissue>
    </source>
</reference>
<comment type="caution">
    <text evidence="1">The sequence shown here is derived from an EMBL/GenBank/DDBJ whole genome shotgun (WGS) entry which is preliminary data.</text>
</comment>
<sequence length="208" mass="23884">MRYLDTLSTQMMNTQKELVSLMINMIFRKKVQHRSKGSEGHRSTTKNLQNIFPTQQHNGLDSQAEWLQKEVKAIQRQLASQHQISASIDREKSKSIDSKAPATIDKHLVASIHTTCTPDDEQLMHNNMESMQEQLNELSEYVYNNIGWYQFSIEDILERLQNISNAEPKLASNTKPDINACLGAWYTWDNILQTSLEAEATRSGEKMV</sequence>
<organism evidence="1">
    <name type="scientific">Brassica cretica</name>
    <name type="common">Mustard</name>
    <dbReference type="NCBI Taxonomy" id="69181"/>
    <lineage>
        <taxon>Eukaryota</taxon>
        <taxon>Viridiplantae</taxon>
        <taxon>Streptophyta</taxon>
        <taxon>Embryophyta</taxon>
        <taxon>Tracheophyta</taxon>
        <taxon>Spermatophyta</taxon>
        <taxon>Magnoliopsida</taxon>
        <taxon>eudicotyledons</taxon>
        <taxon>Gunneridae</taxon>
        <taxon>Pentapetalae</taxon>
        <taxon>rosids</taxon>
        <taxon>malvids</taxon>
        <taxon>Brassicales</taxon>
        <taxon>Brassicaceae</taxon>
        <taxon>Brassiceae</taxon>
        <taxon>Brassica</taxon>
    </lineage>
</organism>
<gene>
    <name evidence="1" type="ORF">F2Q70_00012133</name>
</gene>
<protein>
    <submittedName>
        <fullName evidence="1">Uncharacterized protein</fullName>
    </submittedName>
</protein>
<evidence type="ECO:0000313" key="1">
    <source>
        <dbReference type="EMBL" id="KAF2613899.1"/>
    </source>
</evidence>
<dbReference type="EMBL" id="QGKY02000089">
    <property type="protein sequence ID" value="KAF2613899.1"/>
    <property type="molecule type" value="Genomic_DNA"/>
</dbReference>
<accession>A0A8S9M7J3</accession>
<name>A0A8S9M7J3_BRACR</name>
<dbReference type="AlphaFoldDB" id="A0A8S9M7J3"/>
<proteinExistence type="predicted"/>